<dbReference type="SUPFAM" id="SSF46785">
    <property type="entry name" value="Winged helix' DNA-binding domain"/>
    <property type="match status" value="1"/>
</dbReference>
<dbReference type="Gene3D" id="1.10.10.10">
    <property type="entry name" value="Winged helix-like DNA-binding domain superfamily/Winged helix DNA-binding domain"/>
    <property type="match status" value="1"/>
</dbReference>
<dbReference type="Proteomes" id="UP000325563">
    <property type="component" value="Chromosome"/>
</dbReference>
<evidence type="ECO:0000313" key="2">
    <source>
        <dbReference type="EMBL" id="QEV45244.1"/>
    </source>
</evidence>
<dbReference type="EMBL" id="CP023692">
    <property type="protein sequence ID" value="QEV45244.1"/>
    <property type="molecule type" value="Genomic_DNA"/>
</dbReference>
<organism evidence="2 3">
    <name type="scientific">Streptomyces vinaceus</name>
    <dbReference type="NCBI Taxonomy" id="1960"/>
    <lineage>
        <taxon>Bacteria</taxon>
        <taxon>Bacillati</taxon>
        <taxon>Actinomycetota</taxon>
        <taxon>Actinomycetes</taxon>
        <taxon>Kitasatosporales</taxon>
        <taxon>Streptomycetaceae</taxon>
        <taxon>Streptomyces</taxon>
    </lineage>
</organism>
<gene>
    <name evidence="2" type="ORF">CP980_09330</name>
</gene>
<dbReference type="InterPro" id="IPR036390">
    <property type="entry name" value="WH_DNA-bd_sf"/>
</dbReference>
<reference evidence="2 3" key="1">
    <citation type="submission" date="2017-09" db="EMBL/GenBank/DDBJ databases">
        <authorList>
            <person name="Lee N."/>
            <person name="Cho B.-K."/>
        </authorList>
    </citation>
    <scope>NUCLEOTIDE SEQUENCE [LARGE SCALE GENOMIC DNA]</scope>
    <source>
        <strain evidence="2 3">ATCC 27476</strain>
    </source>
</reference>
<feature type="domain" description="Transcription regulator PadR N-terminal" evidence="1">
    <location>
        <begin position="37"/>
        <end position="76"/>
    </location>
</feature>
<accession>A0A5J6J908</accession>
<dbReference type="KEGG" id="svn:CP980_09330"/>
<dbReference type="InterPro" id="IPR036388">
    <property type="entry name" value="WH-like_DNA-bd_sf"/>
</dbReference>
<proteinExistence type="predicted"/>
<keyword evidence="3" id="KW-1185">Reference proteome</keyword>
<dbReference type="GeneID" id="300356881"/>
<dbReference type="InterPro" id="IPR005149">
    <property type="entry name" value="Tscrpt_reg_PadR_N"/>
</dbReference>
<dbReference type="AlphaFoldDB" id="A0A5J6J908"/>
<dbReference type="RefSeq" id="WP_150527959.1">
    <property type="nucleotide sequence ID" value="NZ_BNBW01000022.1"/>
</dbReference>
<evidence type="ECO:0000313" key="3">
    <source>
        <dbReference type="Proteomes" id="UP000325563"/>
    </source>
</evidence>
<dbReference type="Pfam" id="PF03551">
    <property type="entry name" value="PadR"/>
    <property type="match status" value="1"/>
</dbReference>
<sequence>MSYPFRVTDATLDVLEALLSGDEQLYGLKIARLTGRPSGSVVPILMRLEGCGWILSEWEQDSDARGPRRRFYRVNPDHMGQARTLLAERRGRRTGSPLISGILRPGMEGGR</sequence>
<evidence type="ECO:0000259" key="1">
    <source>
        <dbReference type="Pfam" id="PF03551"/>
    </source>
</evidence>
<protein>
    <submittedName>
        <fullName evidence="2">PadR family transcriptional regulator</fullName>
    </submittedName>
</protein>
<name>A0A5J6J908_STRVI</name>